<organism evidence="1 2">
    <name type="scientific">Lysobacter capsici AZ78</name>
    <dbReference type="NCBI Taxonomy" id="1444315"/>
    <lineage>
        <taxon>Bacteria</taxon>
        <taxon>Pseudomonadati</taxon>
        <taxon>Pseudomonadota</taxon>
        <taxon>Gammaproteobacteria</taxon>
        <taxon>Lysobacterales</taxon>
        <taxon>Lysobacteraceae</taxon>
        <taxon>Lysobacter</taxon>
    </lineage>
</organism>
<dbReference type="Pfam" id="PF09650">
    <property type="entry name" value="PHA_gran_rgn"/>
    <property type="match status" value="1"/>
</dbReference>
<dbReference type="NCBIfam" id="TIGR02610">
    <property type="entry name" value="PHA_gran_rgn"/>
    <property type="match status" value="1"/>
</dbReference>
<reference evidence="1 2" key="1">
    <citation type="journal article" date="2014" name="Genome Announc.">
        <title>Draft Genome Sequence of Lysobacter capsici AZ78, a Bacterium Antagonistic to Plant-Pathogenic Oomycetes.</title>
        <authorList>
            <person name="Puopolo G."/>
            <person name="Sonego P."/>
            <person name="Engelen K."/>
            <person name="Pertot I."/>
        </authorList>
    </citation>
    <scope>NUCLEOTIDE SEQUENCE [LARGE SCALE GENOMIC DNA]</scope>
    <source>
        <strain evidence="1 2">AZ78</strain>
    </source>
</reference>
<protein>
    <recommendedName>
        <fullName evidence="3">Polyhydroxyalkanoic acid system protein</fullName>
    </recommendedName>
</protein>
<dbReference type="OrthoDB" id="287584at2"/>
<gene>
    <name evidence="1" type="ORF">AZ78_0875</name>
</gene>
<sequence>MSSIDIQHPHTLAPAKARKAVEEVAKKLAERFDVEYGWVGDTLNFSRSGVDGKIALQPNQLHVSAQLGFLLGALKGPIESEIRRVLEERFK</sequence>
<name>A0A108U692_9GAMM</name>
<evidence type="ECO:0008006" key="3">
    <source>
        <dbReference type="Google" id="ProtNLM"/>
    </source>
</evidence>
<dbReference type="AlphaFoldDB" id="A0A108U692"/>
<dbReference type="EMBL" id="JAJA02000001">
    <property type="protein sequence ID" value="KWS03329.1"/>
    <property type="molecule type" value="Genomic_DNA"/>
</dbReference>
<evidence type="ECO:0000313" key="2">
    <source>
        <dbReference type="Proteomes" id="UP000023435"/>
    </source>
</evidence>
<dbReference type="RefSeq" id="WP_036109733.1">
    <property type="nucleotide sequence ID" value="NZ_JAJA02000001.1"/>
</dbReference>
<proteinExistence type="predicted"/>
<accession>A0A108U692</accession>
<dbReference type="InterPro" id="IPR013433">
    <property type="entry name" value="PHA_gran_rgn"/>
</dbReference>
<evidence type="ECO:0000313" key="1">
    <source>
        <dbReference type="EMBL" id="KWS03329.1"/>
    </source>
</evidence>
<dbReference type="Proteomes" id="UP000023435">
    <property type="component" value="Unassembled WGS sequence"/>
</dbReference>
<keyword evidence="2" id="KW-1185">Reference proteome</keyword>
<comment type="caution">
    <text evidence="1">The sequence shown here is derived from an EMBL/GenBank/DDBJ whole genome shotgun (WGS) entry which is preliminary data.</text>
</comment>